<proteinExistence type="predicted"/>
<accession>A0ACC1DIX6</accession>
<protein>
    <submittedName>
        <fullName evidence="1">Uncharacterized protein</fullName>
    </submittedName>
</protein>
<evidence type="ECO:0000313" key="1">
    <source>
        <dbReference type="EMBL" id="KAJ0183613.1"/>
    </source>
</evidence>
<organism evidence="1 2">
    <name type="scientific">Dendrolimus kikuchii</name>
    <dbReference type="NCBI Taxonomy" id="765133"/>
    <lineage>
        <taxon>Eukaryota</taxon>
        <taxon>Metazoa</taxon>
        <taxon>Ecdysozoa</taxon>
        <taxon>Arthropoda</taxon>
        <taxon>Hexapoda</taxon>
        <taxon>Insecta</taxon>
        <taxon>Pterygota</taxon>
        <taxon>Neoptera</taxon>
        <taxon>Endopterygota</taxon>
        <taxon>Lepidoptera</taxon>
        <taxon>Glossata</taxon>
        <taxon>Ditrysia</taxon>
        <taxon>Bombycoidea</taxon>
        <taxon>Lasiocampidae</taxon>
        <taxon>Dendrolimus</taxon>
    </lineage>
</organism>
<gene>
    <name evidence="1" type="ORF">K1T71_000036</name>
</gene>
<dbReference type="Proteomes" id="UP000824533">
    <property type="component" value="Linkage Group LG01"/>
</dbReference>
<keyword evidence="2" id="KW-1185">Reference proteome</keyword>
<reference evidence="1 2" key="1">
    <citation type="journal article" date="2021" name="Front. Genet.">
        <title>Chromosome-Level Genome Assembly Reveals Significant Gene Expansion in the Toll and IMD Signaling Pathways of Dendrolimus kikuchii.</title>
        <authorList>
            <person name="Zhou J."/>
            <person name="Wu P."/>
            <person name="Xiong Z."/>
            <person name="Liu N."/>
            <person name="Zhao N."/>
            <person name="Ji M."/>
            <person name="Qiu Y."/>
            <person name="Yang B."/>
        </authorList>
    </citation>
    <scope>NUCLEOTIDE SEQUENCE [LARGE SCALE GENOMIC DNA]</scope>
    <source>
        <strain evidence="1">Ann1</strain>
    </source>
</reference>
<sequence>MEDEPATLDGQFFEFARLMDNKRDGTTITLYRSDYWMRQAKLIDDRKLTMTETGVLWWKFCKTEISWDEWYEFLTDLCKSKEMDQEYVENALTNCGIPGTTPVSVPIYREFFDTYKPKEKMYQRALSVPHLYYIIIVTVIGVVGHVFVVINRQALSTNPKTTVLLNDRPAALFHNVLNVVCICMPLMVSHGAPIDYCTPALDVCR</sequence>
<comment type="caution">
    <text evidence="1">The sequence shown here is derived from an EMBL/GenBank/DDBJ whole genome shotgun (WGS) entry which is preliminary data.</text>
</comment>
<evidence type="ECO:0000313" key="2">
    <source>
        <dbReference type="Proteomes" id="UP000824533"/>
    </source>
</evidence>
<dbReference type="EMBL" id="CM034387">
    <property type="protein sequence ID" value="KAJ0183613.1"/>
    <property type="molecule type" value="Genomic_DNA"/>
</dbReference>
<name>A0ACC1DIX6_9NEOP</name>